<feature type="transmembrane region" description="Helical" evidence="8">
    <location>
        <begin position="95"/>
        <end position="117"/>
    </location>
</feature>
<evidence type="ECO:0000256" key="1">
    <source>
        <dbReference type="ARBA" id="ARBA00004651"/>
    </source>
</evidence>
<evidence type="ECO:0000256" key="3">
    <source>
        <dbReference type="ARBA" id="ARBA00022448"/>
    </source>
</evidence>
<comment type="subcellular location">
    <subcellularLocation>
        <location evidence="1">Cell membrane</location>
        <topology evidence="1">Multi-pass membrane protein</topology>
    </subcellularLocation>
</comment>
<keyword evidence="4" id="KW-1003">Cell membrane</keyword>
<evidence type="ECO:0000313" key="9">
    <source>
        <dbReference type="EMBL" id="TCU99086.1"/>
    </source>
</evidence>
<feature type="transmembrane region" description="Helical" evidence="8">
    <location>
        <begin position="160"/>
        <end position="187"/>
    </location>
</feature>
<feature type="transmembrane region" description="Helical" evidence="8">
    <location>
        <begin position="233"/>
        <end position="251"/>
    </location>
</feature>
<feature type="transmembrane region" description="Helical" evidence="8">
    <location>
        <begin position="199"/>
        <end position="227"/>
    </location>
</feature>
<dbReference type="PANTHER" id="PTHR34979">
    <property type="entry name" value="INNER MEMBRANE PROTEIN YGAZ"/>
    <property type="match status" value="1"/>
</dbReference>
<evidence type="ECO:0000256" key="4">
    <source>
        <dbReference type="ARBA" id="ARBA00022475"/>
    </source>
</evidence>
<dbReference type="GO" id="GO:0005886">
    <property type="term" value="C:plasma membrane"/>
    <property type="evidence" value="ECO:0007669"/>
    <property type="project" value="UniProtKB-SubCell"/>
</dbReference>
<evidence type="ECO:0000256" key="2">
    <source>
        <dbReference type="ARBA" id="ARBA00010735"/>
    </source>
</evidence>
<dbReference type="GO" id="GO:1903785">
    <property type="term" value="P:L-valine transmembrane transport"/>
    <property type="evidence" value="ECO:0007669"/>
    <property type="project" value="TreeGrafter"/>
</dbReference>
<dbReference type="Pfam" id="PF03591">
    <property type="entry name" value="AzlC"/>
    <property type="match status" value="1"/>
</dbReference>
<evidence type="ECO:0000256" key="8">
    <source>
        <dbReference type="SAM" id="Phobius"/>
    </source>
</evidence>
<feature type="transmembrane region" description="Helical" evidence="8">
    <location>
        <begin position="129"/>
        <end position="148"/>
    </location>
</feature>
<sequence length="261" mass="28284">MVCRLRIARLKQGSGEVFVKNWPGLPGLQERQWFADGAKAIAPATVAVGLWGFVTGVAMVKAGLTQYEAIVMSLVVYAGSAQLTALPLIMSGTPVWLIFLAGMMVNIRFVIFGAAMFPYFRSLSWPRRLWAGFFNGDLVFVIFMKRFGDDPVKGSSEQRWFYGGAAATTWFGWQLPSIAGIFLGATVPESWSLDFAATLALLAIVVPLVTTRPMVIAVTVASVVAWFGQLLPLRLGLVAAVLAAVAAGVMAEQYGTRRKSR</sequence>
<feature type="transmembrane region" description="Helical" evidence="8">
    <location>
        <begin position="67"/>
        <end position="89"/>
    </location>
</feature>
<evidence type="ECO:0000256" key="6">
    <source>
        <dbReference type="ARBA" id="ARBA00022989"/>
    </source>
</evidence>
<name>A0A4R3V2R0_9BURK</name>
<gene>
    <name evidence="9" type="ORF">EV686_104185</name>
</gene>
<dbReference type="Proteomes" id="UP000294692">
    <property type="component" value="Unassembled WGS sequence"/>
</dbReference>
<protein>
    <submittedName>
        <fullName evidence="9">Putative branched-subunit amino acid permease</fullName>
    </submittedName>
</protein>
<dbReference type="InterPro" id="IPR011606">
    <property type="entry name" value="Brnchd-chn_aa_trnsp_permease"/>
</dbReference>
<accession>A0A4R3V2R0</accession>
<evidence type="ECO:0000256" key="7">
    <source>
        <dbReference type="ARBA" id="ARBA00023136"/>
    </source>
</evidence>
<keyword evidence="3" id="KW-0813">Transport</keyword>
<proteinExistence type="inferred from homology"/>
<dbReference type="PANTHER" id="PTHR34979:SF1">
    <property type="entry name" value="INNER MEMBRANE PROTEIN YGAZ"/>
    <property type="match status" value="1"/>
</dbReference>
<evidence type="ECO:0000313" key="10">
    <source>
        <dbReference type="Proteomes" id="UP000294692"/>
    </source>
</evidence>
<evidence type="ECO:0000256" key="5">
    <source>
        <dbReference type="ARBA" id="ARBA00022692"/>
    </source>
</evidence>
<keyword evidence="10" id="KW-1185">Reference proteome</keyword>
<keyword evidence="6 8" id="KW-1133">Transmembrane helix</keyword>
<keyword evidence="7 8" id="KW-0472">Membrane</keyword>
<comment type="similarity">
    <text evidence="2">Belongs to the AzlC family.</text>
</comment>
<keyword evidence="5 8" id="KW-0812">Transmembrane</keyword>
<dbReference type="AlphaFoldDB" id="A0A4R3V2R0"/>
<dbReference type="EMBL" id="SMBX01000004">
    <property type="protein sequence ID" value="TCU99086.1"/>
    <property type="molecule type" value="Genomic_DNA"/>
</dbReference>
<comment type="caution">
    <text evidence="9">The sequence shown here is derived from an EMBL/GenBank/DDBJ whole genome shotgun (WGS) entry which is preliminary data.</text>
</comment>
<dbReference type="OrthoDB" id="9179311at2"/>
<organism evidence="9 10">
    <name type="scientific">Paracandidimonas soli</name>
    <dbReference type="NCBI Taxonomy" id="1917182"/>
    <lineage>
        <taxon>Bacteria</taxon>
        <taxon>Pseudomonadati</taxon>
        <taxon>Pseudomonadota</taxon>
        <taxon>Betaproteobacteria</taxon>
        <taxon>Burkholderiales</taxon>
        <taxon>Alcaligenaceae</taxon>
        <taxon>Paracandidimonas</taxon>
    </lineage>
</organism>
<reference evidence="9 10" key="1">
    <citation type="submission" date="2019-03" db="EMBL/GenBank/DDBJ databases">
        <title>Genomic Encyclopedia of Type Strains, Phase IV (KMG-IV): sequencing the most valuable type-strain genomes for metagenomic binning, comparative biology and taxonomic classification.</title>
        <authorList>
            <person name="Goeker M."/>
        </authorList>
    </citation>
    <scope>NUCLEOTIDE SEQUENCE [LARGE SCALE GENOMIC DNA]</scope>
    <source>
        <strain evidence="9 10">DSM 100048</strain>
    </source>
</reference>